<keyword evidence="2" id="KW-1185">Reference proteome</keyword>
<dbReference type="AlphaFoldDB" id="A0A1B4FF48"/>
<proteinExistence type="predicted"/>
<evidence type="ECO:0000313" key="2">
    <source>
        <dbReference type="Proteomes" id="UP000062519"/>
    </source>
</evidence>
<name>A0A1B4FF48_9BURK</name>
<sequence>MWGDHGSEILLGRNLGALVFAVRFMDGVIRTKDVAFKIQARKGRKVAVASSPLARGFDLLGAMVRVYSRGFHFSPQLRLLFDCFATHEIRRCLRRNRNLPFDKDRIEAEVFEEFIAFLREEGARIGIVSQMNDWENASNGNEKSVLNYIGALFSRNSSIVPVEMQLFYKKSCVDELRLHEVAEMVAKEEADDMACLYRREDTVDALPEALRQHDVTEVIGDRDRLFRNMRSKRSIFGNMVGYVWRLDCSYTGYYLRVVFLFDGSLAAAGGALGEHIGQYWVDGITDGRGQFRNMSSTSRKFSGDADLISKINHDDAEKREALTRFLCRLARRDRYVCVQPLSGFKRFGTGRAQMVAPAVPQGKARTKTLKKSE</sequence>
<dbReference type="KEGG" id="buu:WS70_10775"/>
<protein>
    <submittedName>
        <fullName evidence="1">Uncharacterized protein</fullName>
    </submittedName>
</protein>
<evidence type="ECO:0000313" key="1">
    <source>
        <dbReference type="EMBL" id="AOJ02249.1"/>
    </source>
</evidence>
<dbReference type="EMBL" id="CP013386">
    <property type="protein sequence ID" value="AOJ02249.1"/>
    <property type="molecule type" value="Genomic_DNA"/>
</dbReference>
<reference evidence="1 2" key="1">
    <citation type="submission" date="2015-12" db="EMBL/GenBank/DDBJ databases">
        <title>Diversity of Burkholderia near neighbor genomes.</title>
        <authorList>
            <person name="Sahl J."/>
            <person name="Wagner D."/>
            <person name="Keim P."/>
        </authorList>
    </citation>
    <scope>NUCLEOTIDE SEQUENCE [LARGE SCALE GENOMIC DNA]</scope>
    <source>
        <strain evidence="1 2">BDU6</strain>
    </source>
</reference>
<organism evidence="1 2">
    <name type="scientific">Burkholderia mayonis</name>
    <dbReference type="NCBI Taxonomy" id="1385591"/>
    <lineage>
        <taxon>Bacteria</taxon>
        <taxon>Pseudomonadati</taxon>
        <taxon>Pseudomonadota</taxon>
        <taxon>Betaproteobacteria</taxon>
        <taxon>Burkholderiales</taxon>
        <taxon>Burkholderiaceae</taxon>
        <taxon>Burkholderia</taxon>
        <taxon>pseudomallei group</taxon>
    </lineage>
</organism>
<dbReference type="Proteomes" id="UP000062519">
    <property type="component" value="Chromosome 1"/>
</dbReference>
<gene>
    <name evidence="1" type="ORF">WS70_10775</name>
</gene>
<accession>A0A1B4FF48</accession>